<dbReference type="AlphaFoldDB" id="A2SCQ9"/>
<dbReference type="Proteomes" id="UP000000366">
    <property type="component" value="Chromosome"/>
</dbReference>
<accession>A2SCQ9</accession>
<dbReference type="EMBL" id="CP000555">
    <property type="protein sequence ID" value="ABM93348.1"/>
    <property type="molecule type" value="Genomic_DNA"/>
</dbReference>
<reference evidence="1 2" key="1">
    <citation type="journal article" date="2007" name="J. Bacteriol.">
        <title>Whole-genome analysis of the methyl tert-butyl ether-degrading beta-proteobacterium Methylibium petroleiphilum PM1.</title>
        <authorList>
            <person name="Kane S.R."/>
            <person name="Chakicherla A.Y."/>
            <person name="Chain P.S.G."/>
            <person name="Schmidt R."/>
            <person name="Shin M.W."/>
            <person name="Legler T.C."/>
            <person name="Scow K.M."/>
            <person name="Larimer F.W."/>
            <person name="Lucas S.M."/>
            <person name="Richardson P.M."/>
            <person name="Hristova K.R."/>
        </authorList>
    </citation>
    <scope>NUCLEOTIDE SEQUENCE [LARGE SCALE GENOMIC DNA]</scope>
    <source>
        <strain evidence="2">ATCC BAA-1232 / LMG 22953 / PM1</strain>
    </source>
</reference>
<gene>
    <name evidence="1" type="ordered locus">Mpe_A0386</name>
</gene>
<protein>
    <submittedName>
        <fullName evidence="1">Uncharacterized protein</fullName>
    </submittedName>
</protein>
<sequence>MGTDPSFSNLIQLYRTEAVERVLSVAGAPSWVSFLSMRPARMSCVRPLVPPMQPTAHPRKRPARRVMLGLLTITMAACTTAMYDGAPRPDGELATLVGDRMYLVSVDGKPVPYSGGNFATIKVLPGQRTITARLNDAGPYRTVTSNAEPPVTFSAVAGRRYAIQPQFVERQRWYPQVIDVHTGEVVGRAD</sequence>
<dbReference type="KEGG" id="mpt:Mpe_A0386"/>
<organism evidence="1 2">
    <name type="scientific">Methylibium petroleiphilum (strain ATCC BAA-1232 / LMG 22953 / PM1)</name>
    <dbReference type="NCBI Taxonomy" id="420662"/>
    <lineage>
        <taxon>Bacteria</taxon>
        <taxon>Pseudomonadati</taxon>
        <taxon>Pseudomonadota</taxon>
        <taxon>Betaproteobacteria</taxon>
        <taxon>Burkholderiales</taxon>
        <taxon>Sphaerotilaceae</taxon>
        <taxon>Methylibium</taxon>
    </lineage>
</organism>
<dbReference type="HOGENOM" id="CLU_1426511_0_0_4"/>
<evidence type="ECO:0000313" key="2">
    <source>
        <dbReference type="Proteomes" id="UP000000366"/>
    </source>
</evidence>
<dbReference type="STRING" id="420662.Mpe_A0386"/>
<keyword evidence="2" id="KW-1185">Reference proteome</keyword>
<name>A2SCQ9_METPP</name>
<evidence type="ECO:0000313" key="1">
    <source>
        <dbReference type="EMBL" id="ABM93348.1"/>
    </source>
</evidence>
<proteinExistence type="predicted"/>